<keyword evidence="1" id="KW-0812">Transmembrane</keyword>
<name>A0A1I1TXN2_9FLAO</name>
<accession>A0A1I1TXN2</accession>
<keyword evidence="2" id="KW-0732">Signal</keyword>
<feature type="transmembrane region" description="Helical" evidence="1">
    <location>
        <begin position="105"/>
        <end position="126"/>
    </location>
</feature>
<dbReference type="STRING" id="739143.SAMN05216297_11075"/>
<dbReference type="Proteomes" id="UP000199672">
    <property type="component" value="Unassembled WGS sequence"/>
</dbReference>
<keyword evidence="1" id="KW-0472">Membrane</keyword>
<evidence type="ECO:0000256" key="1">
    <source>
        <dbReference type="SAM" id="Phobius"/>
    </source>
</evidence>
<proteinExistence type="predicted"/>
<dbReference type="OrthoDB" id="5491447at2"/>
<dbReference type="AlphaFoldDB" id="A0A1I1TXN2"/>
<evidence type="ECO:0000256" key="2">
    <source>
        <dbReference type="SAM" id="SignalP"/>
    </source>
</evidence>
<gene>
    <name evidence="3" type="ORF">SAMN05216297_11075</name>
</gene>
<protein>
    <recommendedName>
        <fullName evidence="5">DUF4129 domain-containing protein</fullName>
    </recommendedName>
</protein>
<sequence>MTRLFFILSFLFCCCVSKAQDSVIVPVDPPKISTIKYTEKDIQIDSRPVTAKHFDKNFKKKYTDPEFVYEYKAPEKNWWDHFKHWLANLFAKLFNFKSVKTSLDFVVILFRVIMVLVVVALIYFIAKALTKQEGRWIFGKNANKKTIFYSDAEKNIHLLDFEKLIKESIEAGEKRIAVRYYYLWLLKVMAQSNYIEWDIEKTNSDYLYELQQPVHKEEFMYLSYLYNYIWYGEFEIDDIVFRKTQNRFKNALKMFGNG</sequence>
<reference evidence="4" key="1">
    <citation type="submission" date="2016-10" db="EMBL/GenBank/DDBJ databases">
        <authorList>
            <person name="Varghese N."/>
            <person name="Submissions S."/>
        </authorList>
    </citation>
    <scope>NUCLEOTIDE SEQUENCE [LARGE SCALE GENOMIC DNA]</scope>
    <source>
        <strain evidence="4">CGMCC 1.10370</strain>
    </source>
</reference>
<keyword evidence="1" id="KW-1133">Transmembrane helix</keyword>
<feature type="signal peptide" evidence="2">
    <location>
        <begin position="1"/>
        <end position="19"/>
    </location>
</feature>
<organism evidence="3 4">
    <name type="scientific">Flavobacterium phragmitis</name>
    <dbReference type="NCBI Taxonomy" id="739143"/>
    <lineage>
        <taxon>Bacteria</taxon>
        <taxon>Pseudomonadati</taxon>
        <taxon>Bacteroidota</taxon>
        <taxon>Flavobacteriia</taxon>
        <taxon>Flavobacteriales</taxon>
        <taxon>Flavobacteriaceae</taxon>
        <taxon>Flavobacterium</taxon>
    </lineage>
</organism>
<dbReference type="RefSeq" id="WP_091495988.1">
    <property type="nucleotide sequence ID" value="NZ_FOMH01000010.1"/>
</dbReference>
<feature type="chain" id="PRO_5011681194" description="DUF4129 domain-containing protein" evidence="2">
    <location>
        <begin position="20"/>
        <end position="258"/>
    </location>
</feature>
<evidence type="ECO:0000313" key="3">
    <source>
        <dbReference type="EMBL" id="SFD63391.1"/>
    </source>
</evidence>
<keyword evidence="4" id="KW-1185">Reference proteome</keyword>
<evidence type="ECO:0000313" key="4">
    <source>
        <dbReference type="Proteomes" id="UP000199672"/>
    </source>
</evidence>
<evidence type="ECO:0008006" key="5">
    <source>
        <dbReference type="Google" id="ProtNLM"/>
    </source>
</evidence>
<dbReference type="EMBL" id="FOMH01000010">
    <property type="protein sequence ID" value="SFD63391.1"/>
    <property type="molecule type" value="Genomic_DNA"/>
</dbReference>